<evidence type="ECO:0000259" key="2">
    <source>
        <dbReference type="PROSITE" id="PS51462"/>
    </source>
</evidence>
<accession>A0A941IFP5</accession>
<dbReference type="PANTHER" id="PTHR21340">
    <property type="entry name" value="DIADENOSINE 5,5-P1,P4-TETRAPHOSPHATE PYROPHOSPHOHYDROLASE MUTT"/>
    <property type="match status" value="1"/>
</dbReference>
<keyword evidence="4" id="KW-1185">Reference proteome</keyword>
<dbReference type="Pfam" id="PF00293">
    <property type="entry name" value="NUDIX"/>
    <property type="match status" value="1"/>
</dbReference>
<dbReference type="RefSeq" id="WP_212517709.1">
    <property type="nucleotide sequence ID" value="NZ_JAGSOH010000019.1"/>
</dbReference>
<gene>
    <name evidence="3" type="ORF">KDK95_09615</name>
</gene>
<sequence>MISNREQIARIIASIDPVDAVEQDHRRAALEWIDSGAELYRSVPPDQPPMHLVSYFVPFDTRTGSVLLAAHRKSGLELPPGGHCEAGELPWQTVQRECVEELAVPAAALPGLGTDPLFVTVTQTQGSAVRRHTDVSLWFVIDVDPADARLRPDPGEFDGVRWLSVEQLLAEPIEAFDPHMHRFARKLMSAV</sequence>
<dbReference type="GO" id="GO:0004081">
    <property type="term" value="F:bis(5'-nucleosyl)-tetraphosphatase (asymmetrical) activity"/>
    <property type="evidence" value="ECO:0007669"/>
    <property type="project" value="TreeGrafter"/>
</dbReference>
<dbReference type="EMBL" id="JAGSOH010000019">
    <property type="protein sequence ID" value="MBR7826560.1"/>
    <property type="molecule type" value="Genomic_DNA"/>
</dbReference>
<dbReference type="Gene3D" id="3.90.79.10">
    <property type="entry name" value="Nucleoside Triphosphate Pyrophosphohydrolase"/>
    <property type="match status" value="1"/>
</dbReference>
<organism evidence="3 4">
    <name type="scientific">Actinospica acidithermotolerans</name>
    <dbReference type="NCBI Taxonomy" id="2828514"/>
    <lineage>
        <taxon>Bacteria</taxon>
        <taxon>Bacillati</taxon>
        <taxon>Actinomycetota</taxon>
        <taxon>Actinomycetes</taxon>
        <taxon>Catenulisporales</taxon>
        <taxon>Actinospicaceae</taxon>
        <taxon>Actinospica</taxon>
    </lineage>
</organism>
<evidence type="ECO:0000256" key="1">
    <source>
        <dbReference type="ARBA" id="ARBA00022801"/>
    </source>
</evidence>
<dbReference type="PROSITE" id="PS51462">
    <property type="entry name" value="NUDIX"/>
    <property type="match status" value="1"/>
</dbReference>
<dbReference type="PANTHER" id="PTHR21340:SF0">
    <property type="entry name" value="BIS(5'-NUCLEOSYL)-TETRAPHOSPHATASE [ASYMMETRICAL]"/>
    <property type="match status" value="1"/>
</dbReference>
<dbReference type="InterPro" id="IPR000086">
    <property type="entry name" value="NUDIX_hydrolase_dom"/>
</dbReference>
<proteinExistence type="predicted"/>
<dbReference type="SUPFAM" id="SSF55811">
    <property type="entry name" value="Nudix"/>
    <property type="match status" value="1"/>
</dbReference>
<reference evidence="3" key="1">
    <citation type="submission" date="2021-04" db="EMBL/GenBank/DDBJ databases">
        <title>Genome based classification of Actinospica acidithermotolerans sp. nov., an actinobacterium isolated from an Indonesian hot spring.</title>
        <authorList>
            <person name="Kusuma A.B."/>
            <person name="Putra K.E."/>
            <person name="Nafisah S."/>
            <person name="Loh J."/>
            <person name="Nouioui I."/>
            <person name="Goodfellow M."/>
        </authorList>
    </citation>
    <scope>NUCLEOTIDE SEQUENCE</scope>
    <source>
        <strain evidence="3">MGRD01-02</strain>
    </source>
</reference>
<keyword evidence="1" id="KW-0378">Hydrolase</keyword>
<dbReference type="InterPro" id="IPR051325">
    <property type="entry name" value="Nudix_hydrolase_domain"/>
</dbReference>
<feature type="domain" description="Nudix hydrolase" evidence="2">
    <location>
        <begin position="49"/>
        <end position="186"/>
    </location>
</feature>
<evidence type="ECO:0000313" key="3">
    <source>
        <dbReference type="EMBL" id="MBR7826560.1"/>
    </source>
</evidence>
<dbReference type="InterPro" id="IPR015797">
    <property type="entry name" value="NUDIX_hydrolase-like_dom_sf"/>
</dbReference>
<dbReference type="AlphaFoldDB" id="A0A941IFP5"/>
<protein>
    <submittedName>
        <fullName evidence="3">NUDIX domain-containing protein</fullName>
    </submittedName>
</protein>
<dbReference type="Proteomes" id="UP000676325">
    <property type="component" value="Unassembled WGS sequence"/>
</dbReference>
<name>A0A941IFP5_9ACTN</name>
<dbReference type="GO" id="GO:0006754">
    <property type="term" value="P:ATP biosynthetic process"/>
    <property type="evidence" value="ECO:0007669"/>
    <property type="project" value="TreeGrafter"/>
</dbReference>
<evidence type="ECO:0000313" key="4">
    <source>
        <dbReference type="Proteomes" id="UP000676325"/>
    </source>
</evidence>
<comment type="caution">
    <text evidence="3">The sequence shown here is derived from an EMBL/GenBank/DDBJ whole genome shotgun (WGS) entry which is preliminary data.</text>
</comment>
<dbReference type="GO" id="GO:0006167">
    <property type="term" value="P:AMP biosynthetic process"/>
    <property type="evidence" value="ECO:0007669"/>
    <property type="project" value="TreeGrafter"/>
</dbReference>